<keyword evidence="2" id="KW-0812">Transmembrane</keyword>
<organism evidence="3 4">
    <name type="scientific">Candidatus Accumulibacter contiguus</name>
    <dbReference type="NCBI Taxonomy" id="2954381"/>
    <lineage>
        <taxon>Bacteria</taxon>
        <taxon>Pseudomonadati</taxon>
        <taxon>Pseudomonadota</taxon>
        <taxon>Betaproteobacteria</taxon>
        <taxon>Candidatus Accumulibacter</taxon>
    </lineage>
</organism>
<reference evidence="3" key="1">
    <citation type="submission" date="2019-03" db="EMBL/GenBank/DDBJ databases">
        <title>Metabolic reconstructions from genomes of highly enriched 'Candidatus Accumulibacter' and 'Candidatus Competibacter' bioreactor populations.</title>
        <authorList>
            <person name="Annavajhala M.K."/>
            <person name="Welles L."/>
            <person name="Abbas B."/>
            <person name="Sorokin D."/>
            <person name="Park H."/>
            <person name="Van Loosdrecht M."/>
            <person name="Chandran K."/>
        </authorList>
    </citation>
    <scope>NUCLEOTIDE SEQUENCE</scope>
    <source>
        <strain evidence="3">SBR_L</strain>
    </source>
</reference>
<protein>
    <submittedName>
        <fullName evidence="3">DUF4337 domain-containing protein</fullName>
    </submittedName>
</protein>
<sequence>MSGHGFHVHGPHDHEVEHVAQHGGDQFTSRVAVLTAVLSTIGAIFGYLGGHSQNAALLYKNEAAIQKTSASNQWNYYQAKSNKQNLAELSITLTSGETREKYVQEVERYKKEKQEIKAEADKLEAVAKAADQKSELEMHVHERWALATTLLQVAIAMAAITLLTRKRWMLFGVYGATALGLLVGVAGYLHL</sequence>
<feature type="transmembrane region" description="Helical" evidence="2">
    <location>
        <begin position="31"/>
        <end position="50"/>
    </location>
</feature>
<dbReference type="Pfam" id="PF14235">
    <property type="entry name" value="DUF4337"/>
    <property type="match status" value="1"/>
</dbReference>
<feature type="coiled-coil region" evidence="1">
    <location>
        <begin position="99"/>
        <end position="133"/>
    </location>
</feature>
<dbReference type="EMBL" id="SPMX01000029">
    <property type="protein sequence ID" value="NMQ05890.1"/>
    <property type="molecule type" value="Genomic_DNA"/>
</dbReference>
<keyword evidence="4" id="KW-1185">Reference proteome</keyword>
<comment type="caution">
    <text evidence="3">The sequence shown here is derived from an EMBL/GenBank/DDBJ whole genome shotgun (WGS) entry which is preliminary data.</text>
</comment>
<dbReference type="InterPro" id="IPR025570">
    <property type="entry name" value="DUF4337"/>
</dbReference>
<proteinExistence type="predicted"/>
<keyword evidence="1" id="KW-0175">Coiled coil</keyword>
<evidence type="ECO:0000256" key="2">
    <source>
        <dbReference type="SAM" id="Phobius"/>
    </source>
</evidence>
<keyword evidence="2" id="KW-1133">Transmembrane helix</keyword>
<dbReference type="Proteomes" id="UP000886469">
    <property type="component" value="Unassembled WGS sequence"/>
</dbReference>
<evidence type="ECO:0000256" key="1">
    <source>
        <dbReference type="SAM" id="Coils"/>
    </source>
</evidence>
<name>A0ABX1T8A9_9PROT</name>
<evidence type="ECO:0000313" key="4">
    <source>
        <dbReference type="Proteomes" id="UP000886469"/>
    </source>
</evidence>
<accession>A0ABX1T8A9</accession>
<keyword evidence="2" id="KW-0472">Membrane</keyword>
<evidence type="ECO:0000313" key="3">
    <source>
        <dbReference type="EMBL" id="NMQ05890.1"/>
    </source>
</evidence>
<gene>
    <name evidence="3" type="ORF">E4Q08_11750</name>
</gene>
<feature type="transmembrane region" description="Helical" evidence="2">
    <location>
        <begin position="170"/>
        <end position="189"/>
    </location>
</feature>
<dbReference type="RefSeq" id="WP_169070524.1">
    <property type="nucleotide sequence ID" value="NZ_JAZKUC010000001.1"/>
</dbReference>